<organism evidence="2 3">
    <name type="scientific">Scylla paramamosain</name>
    <name type="common">Mud crab</name>
    <dbReference type="NCBI Taxonomy" id="85552"/>
    <lineage>
        <taxon>Eukaryota</taxon>
        <taxon>Metazoa</taxon>
        <taxon>Ecdysozoa</taxon>
        <taxon>Arthropoda</taxon>
        <taxon>Crustacea</taxon>
        <taxon>Multicrustacea</taxon>
        <taxon>Malacostraca</taxon>
        <taxon>Eumalacostraca</taxon>
        <taxon>Eucarida</taxon>
        <taxon>Decapoda</taxon>
        <taxon>Pleocyemata</taxon>
        <taxon>Brachyura</taxon>
        <taxon>Eubrachyura</taxon>
        <taxon>Portunoidea</taxon>
        <taxon>Portunidae</taxon>
        <taxon>Portuninae</taxon>
        <taxon>Scylla</taxon>
    </lineage>
</organism>
<dbReference type="SUPFAM" id="SSF48726">
    <property type="entry name" value="Immunoglobulin"/>
    <property type="match status" value="2"/>
</dbReference>
<dbReference type="EMBL" id="JARAKH010001747">
    <property type="protein sequence ID" value="KAK8372591.1"/>
    <property type="molecule type" value="Genomic_DNA"/>
</dbReference>
<sequence length="219" mass="23562">VTWMRLQDFHILTVGQVTYTADDRFQVTHVAGGEDWTLHLRGARVADTGAYVCQVNARPRIARRVYLTVTDKEMLEGLLTHPSLNQGHLHTHIPGRPPSALAWYRGGALLLLDNHGGRLSLQVEREGTHTTSRLHLGALTPADAGTYTCVPVGGGGASVSVHVTQDERRAAVQWEGLSGGEGRVGGEGAPLLLLFLLLLLLLPLPLPSSNVLGNVYCSS</sequence>
<dbReference type="AlphaFoldDB" id="A0AAW0SCL9"/>
<dbReference type="InterPro" id="IPR007110">
    <property type="entry name" value="Ig-like_dom"/>
</dbReference>
<dbReference type="Pfam" id="PF00047">
    <property type="entry name" value="ig"/>
    <property type="match status" value="1"/>
</dbReference>
<dbReference type="PANTHER" id="PTHR23279:SF36">
    <property type="entry name" value="DEFECTIVE PROBOSCIS EXTENSION RESPONSE 9, ISOFORM A"/>
    <property type="match status" value="1"/>
</dbReference>
<name>A0AAW0SCL9_SCYPA</name>
<reference evidence="2 3" key="1">
    <citation type="submission" date="2023-03" db="EMBL/GenBank/DDBJ databases">
        <title>High-quality genome of Scylla paramamosain provides insights in environmental adaptation.</title>
        <authorList>
            <person name="Zhang L."/>
        </authorList>
    </citation>
    <scope>NUCLEOTIDE SEQUENCE [LARGE SCALE GENOMIC DNA]</scope>
    <source>
        <strain evidence="2">LZ_2023a</strain>
        <tissue evidence="2">Muscle</tissue>
    </source>
</reference>
<evidence type="ECO:0000313" key="3">
    <source>
        <dbReference type="Proteomes" id="UP001487740"/>
    </source>
</evidence>
<feature type="domain" description="Ig-like" evidence="1">
    <location>
        <begin position="59"/>
        <end position="164"/>
    </location>
</feature>
<dbReference type="InterPro" id="IPR013151">
    <property type="entry name" value="Immunoglobulin_dom"/>
</dbReference>
<dbReference type="GO" id="GO:0032589">
    <property type="term" value="C:neuron projection membrane"/>
    <property type="evidence" value="ECO:0007669"/>
    <property type="project" value="TreeGrafter"/>
</dbReference>
<dbReference type="InterPro" id="IPR013783">
    <property type="entry name" value="Ig-like_fold"/>
</dbReference>
<evidence type="ECO:0000259" key="1">
    <source>
        <dbReference type="PROSITE" id="PS50835"/>
    </source>
</evidence>
<accession>A0AAW0SCL9</accession>
<dbReference type="GO" id="GO:0050808">
    <property type="term" value="P:synapse organization"/>
    <property type="evidence" value="ECO:0007669"/>
    <property type="project" value="TreeGrafter"/>
</dbReference>
<gene>
    <name evidence="2" type="ORF">O3P69_013527</name>
</gene>
<feature type="non-terminal residue" evidence="2">
    <location>
        <position position="1"/>
    </location>
</feature>
<dbReference type="PANTHER" id="PTHR23279">
    <property type="entry name" value="DEFECTIVE PROBOSCIS EXTENSION RESPONSE DPR -RELATED"/>
    <property type="match status" value="1"/>
</dbReference>
<protein>
    <recommendedName>
        <fullName evidence="1">Ig-like domain-containing protein</fullName>
    </recommendedName>
</protein>
<proteinExistence type="predicted"/>
<keyword evidence="3" id="KW-1185">Reference proteome</keyword>
<dbReference type="InterPro" id="IPR037448">
    <property type="entry name" value="Zig-8"/>
</dbReference>
<evidence type="ECO:0000313" key="2">
    <source>
        <dbReference type="EMBL" id="KAK8372591.1"/>
    </source>
</evidence>
<dbReference type="PROSITE" id="PS50835">
    <property type="entry name" value="IG_LIKE"/>
    <property type="match status" value="1"/>
</dbReference>
<dbReference type="Gene3D" id="2.60.40.10">
    <property type="entry name" value="Immunoglobulins"/>
    <property type="match status" value="2"/>
</dbReference>
<dbReference type="InterPro" id="IPR036179">
    <property type="entry name" value="Ig-like_dom_sf"/>
</dbReference>
<comment type="caution">
    <text evidence="2">The sequence shown here is derived from an EMBL/GenBank/DDBJ whole genome shotgun (WGS) entry which is preliminary data.</text>
</comment>
<dbReference type="CDD" id="cd00096">
    <property type="entry name" value="Ig"/>
    <property type="match status" value="1"/>
</dbReference>
<dbReference type="Proteomes" id="UP001487740">
    <property type="component" value="Unassembled WGS sequence"/>
</dbReference>